<dbReference type="InParanoid" id="A0A0D0ANT7"/>
<keyword evidence="2" id="KW-1185">Reference proteome</keyword>
<dbReference type="OrthoDB" id="3165318at2759"/>
<evidence type="ECO:0000313" key="1">
    <source>
        <dbReference type="EMBL" id="KIK39669.1"/>
    </source>
</evidence>
<dbReference type="Proteomes" id="UP000054485">
    <property type="component" value="Unassembled WGS sequence"/>
</dbReference>
<protein>
    <submittedName>
        <fullName evidence="1">Uncharacterized protein</fullName>
    </submittedName>
</protein>
<dbReference type="EMBL" id="KN835333">
    <property type="protein sequence ID" value="KIK39669.1"/>
    <property type="molecule type" value="Genomic_DNA"/>
</dbReference>
<accession>A0A0D0ANT7</accession>
<name>A0A0D0ANT7_9AGAM</name>
<evidence type="ECO:0000313" key="2">
    <source>
        <dbReference type="Proteomes" id="UP000054485"/>
    </source>
</evidence>
<dbReference type="HOGENOM" id="CLU_103053_0_0_1"/>
<sequence length="156" mass="17633">MNATYTSQLAFSRPQVADGNIVDAETCVEINNSEKTTLTRQNCVFQFSKPVKGVSGFLEAQNDTGFIQDIALGFMSPRELMPRPILHFKEVDDASNIKVQFTPILRAYITSDYRHTKILQKAIDTPAIWEQNLAALSESTTWTLKRDPYTGHYQIT</sequence>
<proteinExistence type="predicted"/>
<reference evidence="1 2" key="1">
    <citation type="submission" date="2014-04" db="EMBL/GenBank/DDBJ databases">
        <authorList>
            <consortium name="DOE Joint Genome Institute"/>
            <person name="Kuo A."/>
            <person name="Ruytinx J."/>
            <person name="Rineau F."/>
            <person name="Colpaert J."/>
            <person name="Kohler A."/>
            <person name="Nagy L.G."/>
            <person name="Floudas D."/>
            <person name="Copeland A."/>
            <person name="Barry K.W."/>
            <person name="Cichocki N."/>
            <person name="Veneault-Fourrey C."/>
            <person name="LaButti K."/>
            <person name="Lindquist E.A."/>
            <person name="Lipzen A."/>
            <person name="Lundell T."/>
            <person name="Morin E."/>
            <person name="Murat C."/>
            <person name="Sun H."/>
            <person name="Tunlid A."/>
            <person name="Henrissat B."/>
            <person name="Grigoriev I.V."/>
            <person name="Hibbett D.S."/>
            <person name="Martin F."/>
            <person name="Nordberg H.P."/>
            <person name="Cantor M.N."/>
            <person name="Hua S.X."/>
        </authorList>
    </citation>
    <scope>NUCLEOTIDE SEQUENCE [LARGE SCALE GENOMIC DNA]</scope>
    <source>
        <strain evidence="1 2">UH-Slu-Lm8-n1</strain>
    </source>
</reference>
<reference evidence="2" key="2">
    <citation type="submission" date="2015-01" db="EMBL/GenBank/DDBJ databases">
        <title>Evolutionary Origins and Diversification of the Mycorrhizal Mutualists.</title>
        <authorList>
            <consortium name="DOE Joint Genome Institute"/>
            <consortium name="Mycorrhizal Genomics Consortium"/>
            <person name="Kohler A."/>
            <person name="Kuo A."/>
            <person name="Nagy L.G."/>
            <person name="Floudas D."/>
            <person name="Copeland A."/>
            <person name="Barry K.W."/>
            <person name="Cichocki N."/>
            <person name="Veneault-Fourrey C."/>
            <person name="LaButti K."/>
            <person name="Lindquist E.A."/>
            <person name="Lipzen A."/>
            <person name="Lundell T."/>
            <person name="Morin E."/>
            <person name="Murat C."/>
            <person name="Riley R."/>
            <person name="Ohm R."/>
            <person name="Sun H."/>
            <person name="Tunlid A."/>
            <person name="Henrissat B."/>
            <person name="Grigoriev I.V."/>
            <person name="Hibbett D.S."/>
            <person name="Martin F."/>
        </authorList>
    </citation>
    <scope>NUCLEOTIDE SEQUENCE [LARGE SCALE GENOMIC DNA]</scope>
    <source>
        <strain evidence="2">UH-Slu-Lm8-n1</strain>
    </source>
</reference>
<dbReference type="AlphaFoldDB" id="A0A0D0ANT7"/>
<gene>
    <name evidence="1" type="ORF">CY34DRAFT_808019</name>
</gene>
<organism evidence="1 2">
    <name type="scientific">Suillus luteus UH-Slu-Lm8-n1</name>
    <dbReference type="NCBI Taxonomy" id="930992"/>
    <lineage>
        <taxon>Eukaryota</taxon>
        <taxon>Fungi</taxon>
        <taxon>Dikarya</taxon>
        <taxon>Basidiomycota</taxon>
        <taxon>Agaricomycotina</taxon>
        <taxon>Agaricomycetes</taxon>
        <taxon>Agaricomycetidae</taxon>
        <taxon>Boletales</taxon>
        <taxon>Suillineae</taxon>
        <taxon>Suillaceae</taxon>
        <taxon>Suillus</taxon>
    </lineage>
</organism>